<evidence type="ECO:0000256" key="3">
    <source>
        <dbReference type="ARBA" id="ARBA00023125"/>
    </source>
</evidence>
<gene>
    <name evidence="6" type="ORF">M5G11_21025</name>
</gene>
<evidence type="ECO:0000256" key="1">
    <source>
        <dbReference type="ARBA" id="ARBA00009437"/>
    </source>
</evidence>
<dbReference type="InterPro" id="IPR036388">
    <property type="entry name" value="WH-like_DNA-bd_sf"/>
</dbReference>
<comment type="caution">
    <text evidence="6">The sequence shown here is derived from an EMBL/GenBank/DDBJ whole genome shotgun (WGS) entry which is preliminary data.</text>
</comment>
<keyword evidence="7" id="KW-1185">Reference proteome</keyword>
<dbReference type="PROSITE" id="PS50931">
    <property type="entry name" value="HTH_LYSR"/>
    <property type="match status" value="1"/>
</dbReference>
<evidence type="ECO:0000313" key="7">
    <source>
        <dbReference type="Proteomes" id="UP001148203"/>
    </source>
</evidence>
<evidence type="ECO:0000259" key="5">
    <source>
        <dbReference type="PROSITE" id="PS50931"/>
    </source>
</evidence>
<dbReference type="Gene3D" id="1.10.10.10">
    <property type="entry name" value="Winged helix-like DNA-binding domain superfamily/Winged helix DNA-binding domain"/>
    <property type="match status" value="1"/>
</dbReference>
<keyword evidence="2" id="KW-0805">Transcription regulation</keyword>
<dbReference type="InterPro" id="IPR036390">
    <property type="entry name" value="WH_DNA-bd_sf"/>
</dbReference>
<dbReference type="InterPro" id="IPR058163">
    <property type="entry name" value="LysR-type_TF_proteobact-type"/>
</dbReference>
<proteinExistence type="inferred from homology"/>
<dbReference type="SUPFAM" id="SSF46785">
    <property type="entry name" value="Winged helix' DNA-binding domain"/>
    <property type="match status" value="1"/>
</dbReference>
<dbReference type="EMBL" id="JAMDGY010000076">
    <property type="protein sequence ID" value="MDD0993017.1"/>
    <property type="molecule type" value="Genomic_DNA"/>
</dbReference>
<dbReference type="PANTHER" id="PTHR30537">
    <property type="entry name" value="HTH-TYPE TRANSCRIPTIONAL REGULATOR"/>
    <property type="match status" value="1"/>
</dbReference>
<evidence type="ECO:0000256" key="2">
    <source>
        <dbReference type="ARBA" id="ARBA00023015"/>
    </source>
</evidence>
<dbReference type="InterPro" id="IPR005119">
    <property type="entry name" value="LysR_subst-bd"/>
</dbReference>
<accession>A0ABT5NXX9</accession>
<dbReference type="SUPFAM" id="SSF53850">
    <property type="entry name" value="Periplasmic binding protein-like II"/>
    <property type="match status" value="1"/>
</dbReference>
<dbReference type="Gene3D" id="3.40.190.290">
    <property type="match status" value="1"/>
</dbReference>
<evidence type="ECO:0000313" key="6">
    <source>
        <dbReference type="EMBL" id="MDD0993017.1"/>
    </source>
</evidence>
<dbReference type="InterPro" id="IPR000847">
    <property type="entry name" value="LysR_HTH_N"/>
</dbReference>
<dbReference type="Pfam" id="PF00126">
    <property type="entry name" value="HTH_1"/>
    <property type="match status" value="1"/>
</dbReference>
<protein>
    <submittedName>
        <fullName evidence="6">LysR family transcriptional regulator</fullName>
    </submittedName>
</protein>
<keyword evidence="4" id="KW-0804">Transcription</keyword>
<feature type="domain" description="HTH lysR-type" evidence="5">
    <location>
        <begin position="5"/>
        <end position="59"/>
    </location>
</feature>
<comment type="similarity">
    <text evidence="1">Belongs to the LysR transcriptional regulatory family.</text>
</comment>
<dbReference type="PANTHER" id="PTHR30537:SF5">
    <property type="entry name" value="HTH-TYPE TRANSCRIPTIONAL ACTIVATOR TTDR-RELATED"/>
    <property type="match status" value="1"/>
</dbReference>
<dbReference type="RefSeq" id="WP_273908845.1">
    <property type="nucleotide sequence ID" value="NZ_JAMDGX010000002.1"/>
</dbReference>
<name>A0ABT5NXX9_9PSED</name>
<reference evidence="6 7" key="1">
    <citation type="submission" date="2022-05" db="EMBL/GenBank/DDBJ databases">
        <title>Novel Pseudomonas spp. Isolated from a Rainbow Trout Aquaculture Facility.</title>
        <authorList>
            <person name="Testerman T."/>
            <person name="Graf J."/>
        </authorList>
    </citation>
    <scope>NUCLEOTIDE SEQUENCE [LARGE SCALE GENOMIC DNA]</scope>
    <source>
        <strain evidence="6 7">ID681</strain>
    </source>
</reference>
<organism evidence="6 7">
    <name type="scientific">Pseudomonas fontis</name>
    <dbReference type="NCBI Taxonomy" id="2942633"/>
    <lineage>
        <taxon>Bacteria</taxon>
        <taxon>Pseudomonadati</taxon>
        <taxon>Pseudomonadota</taxon>
        <taxon>Gammaproteobacteria</taxon>
        <taxon>Pseudomonadales</taxon>
        <taxon>Pseudomonadaceae</taxon>
        <taxon>Pseudomonas</taxon>
    </lineage>
</organism>
<dbReference type="Proteomes" id="UP001148203">
    <property type="component" value="Unassembled WGS sequence"/>
</dbReference>
<keyword evidence="3" id="KW-0238">DNA-binding</keyword>
<evidence type="ECO:0000256" key="4">
    <source>
        <dbReference type="ARBA" id="ARBA00023163"/>
    </source>
</evidence>
<sequence length="304" mass="33346">MQRHHDMQIFQALCERHSLMSVASHLGVSVATVTRAIDRLEARLNQQLLLRSTRGVSLTDAGIAYLADCSRILQEVADSEASAQGLHQQARGNLSLFAPRLFNSYILPPILAGYLEQCPLVKVFMRLHDRSPGMLEEGIDVALVIGELPGSSLIARPVGHVHTITCASPAYLAAQGTPQVPADLKTHSLIASQGQREWLQWSFQHQGQTLNIKARPRLACATLQGAINIACSGAGLVQSLNYPLFDHLQSGQLCRVLQPYEPAPLPVHLVYREGHKASMRVRSFVDYALPRLRAHPALLTTQPS</sequence>
<dbReference type="Pfam" id="PF03466">
    <property type="entry name" value="LysR_substrate"/>
    <property type="match status" value="1"/>
</dbReference>